<dbReference type="GO" id="GO:0016491">
    <property type="term" value="F:oxidoreductase activity"/>
    <property type="evidence" value="ECO:0007669"/>
    <property type="project" value="UniProtKB-KW"/>
</dbReference>
<protein>
    <submittedName>
        <fullName evidence="3">Uncharacterized protein</fullName>
    </submittedName>
</protein>
<organism evidence="3 4">
    <name type="scientific">Corynebacterium camporealensis</name>
    <dbReference type="NCBI Taxonomy" id="161896"/>
    <lineage>
        <taxon>Bacteria</taxon>
        <taxon>Bacillati</taxon>
        <taxon>Actinomycetota</taxon>
        <taxon>Actinomycetes</taxon>
        <taxon>Mycobacteriales</taxon>
        <taxon>Corynebacteriaceae</taxon>
        <taxon>Corynebacterium</taxon>
    </lineage>
</organism>
<evidence type="ECO:0000313" key="3">
    <source>
        <dbReference type="EMBL" id="AKE40020.1"/>
    </source>
</evidence>
<gene>
    <name evidence="3" type="ORF">UL81_10430</name>
</gene>
<dbReference type="AlphaFoldDB" id="A0A0F6QY99"/>
<reference evidence="3 4" key="1">
    <citation type="journal article" date="2015" name="Genome Announc.">
        <title>Complete Genome Sequence of Corynebacterium camporealensis DSM 44610, Isolated from the Milk of a Manchega Sheep with Subclinical Mastitis.</title>
        <authorList>
            <person name="Ruckert C."/>
            <person name="Albersmeier A."/>
            <person name="Winkler A."/>
            <person name="Tauch A."/>
        </authorList>
    </citation>
    <scope>NUCLEOTIDE SEQUENCE [LARGE SCALE GENOMIC DNA]</scope>
    <source>
        <strain evidence="3 4">DSM 44610</strain>
    </source>
</reference>
<evidence type="ECO:0000256" key="2">
    <source>
        <dbReference type="ARBA" id="ARBA00023002"/>
    </source>
</evidence>
<dbReference type="PANTHER" id="PTHR24321">
    <property type="entry name" value="DEHYDROGENASES, SHORT CHAIN"/>
    <property type="match status" value="1"/>
</dbReference>
<dbReference type="PROSITE" id="PS50206">
    <property type="entry name" value="RHODANESE_3"/>
    <property type="match status" value="1"/>
</dbReference>
<dbReference type="InterPro" id="IPR001763">
    <property type="entry name" value="Rhodanese-like_dom"/>
</dbReference>
<comment type="similarity">
    <text evidence="1">Belongs to the short-chain dehydrogenases/reductases (SDR) family.</text>
</comment>
<evidence type="ECO:0000313" key="4">
    <source>
        <dbReference type="Proteomes" id="UP000033566"/>
    </source>
</evidence>
<dbReference type="STRING" id="161896.UL81_10430"/>
<dbReference type="InterPro" id="IPR036291">
    <property type="entry name" value="NAD(P)-bd_dom_sf"/>
</dbReference>
<name>A0A0F6QY99_9CORY</name>
<proteinExistence type="inferred from homology"/>
<dbReference type="Proteomes" id="UP000033566">
    <property type="component" value="Chromosome"/>
</dbReference>
<dbReference type="Pfam" id="PF13561">
    <property type="entry name" value="adh_short_C2"/>
    <property type="match status" value="2"/>
</dbReference>
<dbReference type="InterPro" id="IPR002347">
    <property type="entry name" value="SDR_fam"/>
</dbReference>
<dbReference type="RefSeq" id="WP_035104323.1">
    <property type="nucleotide sequence ID" value="NZ_CP011311.1"/>
</dbReference>
<keyword evidence="2" id="KW-0560">Oxidoreductase</keyword>
<dbReference type="SUPFAM" id="SSF51735">
    <property type="entry name" value="NAD(P)-binding Rossmann-fold domains"/>
    <property type="match status" value="1"/>
</dbReference>
<evidence type="ECO:0000256" key="1">
    <source>
        <dbReference type="ARBA" id="ARBA00006484"/>
    </source>
</evidence>
<dbReference type="PANTHER" id="PTHR24321:SF8">
    <property type="entry name" value="ESTRADIOL 17-BETA-DEHYDROGENASE 8-RELATED"/>
    <property type="match status" value="1"/>
</dbReference>
<dbReference type="HOGENOM" id="CLU_010194_20_1_11"/>
<dbReference type="OrthoDB" id="3676637at2"/>
<dbReference type="Gene3D" id="3.40.50.720">
    <property type="entry name" value="NAD(P)-binding Rossmann-like Domain"/>
    <property type="match status" value="1"/>
</dbReference>
<dbReference type="KEGG" id="ccj:UL81_10430"/>
<dbReference type="EMBL" id="CP011311">
    <property type="protein sequence ID" value="AKE40020.1"/>
    <property type="molecule type" value="Genomic_DNA"/>
</dbReference>
<dbReference type="PATRIC" id="fig|161896.4.peg.2033"/>
<keyword evidence="4" id="KW-1185">Reference proteome</keyword>
<sequence length="286" mass="30279">MGTYVVTGAASGMGGAAAAKLREEGHTVIGVDLKEGDVIADLSKDVSRQRAAREVLELADGNLDGAVIAAGVGPIPGKENVELILQVNYYGAVKMLEELRPALAKNGNAKAVLVGSNSTTTMPLVPGFAVNALLKGKTDVAVKAVGVFGDRATTMAYGASKIAATRWARDNAVKREWAGEGIRLNVIAPGAILTPLLEKQLSSEKEAAAVENFPVPTGGYGDPKDVGAWIYFMLQDSADFLCGSVVTLDGGTDAWFRAHDWPKAVPARKLRSYMDRMKEFVPYNKN</sequence>
<accession>A0A0F6QY99</accession>
<dbReference type="PRINTS" id="PR00081">
    <property type="entry name" value="GDHRDH"/>
</dbReference>